<keyword evidence="3" id="KW-1185">Reference proteome</keyword>
<feature type="coiled-coil region" evidence="1">
    <location>
        <begin position="55"/>
        <end position="82"/>
    </location>
</feature>
<reference evidence="2" key="1">
    <citation type="submission" date="2021-06" db="EMBL/GenBank/DDBJ databases">
        <authorList>
            <person name="Kallberg Y."/>
            <person name="Tangrot J."/>
            <person name="Rosling A."/>
        </authorList>
    </citation>
    <scope>NUCLEOTIDE SEQUENCE</scope>
    <source>
        <strain evidence="2">FL966</strain>
    </source>
</reference>
<gene>
    <name evidence="2" type="ORF">CPELLU_LOCUS6278</name>
</gene>
<dbReference type="AlphaFoldDB" id="A0A9N9G8U3"/>
<feature type="coiled-coil region" evidence="1">
    <location>
        <begin position="113"/>
        <end position="164"/>
    </location>
</feature>
<proteinExistence type="predicted"/>
<keyword evidence="1" id="KW-0175">Coiled coil</keyword>
<sequence length="167" mass="19287">MIPGLLNGAFAGSVMGFTDTGYMKECLFQKYIKYFIHSIPPTCLVLLILDSYKKVESLNIKVNQLKAELKAIKDELATLKNSGICSLCLALNYKREKKKTMLFFKLLINEASLKLLKDVKKKAKKKANEIKQKKEVVIQKRIDRTQKKKELKCAREEKQFIKKKNNK</sequence>
<evidence type="ECO:0000313" key="3">
    <source>
        <dbReference type="Proteomes" id="UP000789759"/>
    </source>
</evidence>
<dbReference type="OrthoDB" id="5425161at2759"/>
<dbReference type="EMBL" id="CAJVQA010003849">
    <property type="protein sequence ID" value="CAG8585104.1"/>
    <property type="molecule type" value="Genomic_DNA"/>
</dbReference>
<name>A0A9N9G8U3_9GLOM</name>
<organism evidence="2 3">
    <name type="scientific">Cetraspora pellucida</name>
    <dbReference type="NCBI Taxonomy" id="1433469"/>
    <lineage>
        <taxon>Eukaryota</taxon>
        <taxon>Fungi</taxon>
        <taxon>Fungi incertae sedis</taxon>
        <taxon>Mucoromycota</taxon>
        <taxon>Glomeromycotina</taxon>
        <taxon>Glomeromycetes</taxon>
        <taxon>Diversisporales</taxon>
        <taxon>Gigasporaceae</taxon>
        <taxon>Cetraspora</taxon>
    </lineage>
</organism>
<evidence type="ECO:0000256" key="1">
    <source>
        <dbReference type="SAM" id="Coils"/>
    </source>
</evidence>
<accession>A0A9N9G8U3</accession>
<protein>
    <submittedName>
        <fullName evidence="2">15918_t:CDS:1</fullName>
    </submittedName>
</protein>
<dbReference type="Proteomes" id="UP000789759">
    <property type="component" value="Unassembled WGS sequence"/>
</dbReference>
<evidence type="ECO:0000313" key="2">
    <source>
        <dbReference type="EMBL" id="CAG8585104.1"/>
    </source>
</evidence>
<comment type="caution">
    <text evidence="2">The sequence shown here is derived from an EMBL/GenBank/DDBJ whole genome shotgun (WGS) entry which is preliminary data.</text>
</comment>